<keyword evidence="4" id="KW-1185">Reference proteome</keyword>
<keyword evidence="2" id="KW-1133">Transmembrane helix</keyword>
<accession>A0AAD3HEG5</accession>
<feature type="compositionally biased region" description="Basic and acidic residues" evidence="1">
    <location>
        <begin position="467"/>
        <end position="486"/>
    </location>
</feature>
<keyword evidence="2" id="KW-0472">Membrane</keyword>
<feature type="region of interest" description="Disordered" evidence="1">
    <location>
        <begin position="449"/>
        <end position="486"/>
    </location>
</feature>
<feature type="compositionally biased region" description="Acidic residues" evidence="1">
    <location>
        <begin position="205"/>
        <end position="220"/>
    </location>
</feature>
<evidence type="ECO:0000256" key="2">
    <source>
        <dbReference type="SAM" id="Phobius"/>
    </source>
</evidence>
<protein>
    <submittedName>
        <fullName evidence="3">Uncharacterized protein</fullName>
    </submittedName>
</protein>
<feature type="region of interest" description="Disordered" evidence="1">
    <location>
        <begin position="133"/>
        <end position="276"/>
    </location>
</feature>
<feature type="compositionally biased region" description="Basic residues" evidence="1">
    <location>
        <begin position="449"/>
        <end position="462"/>
    </location>
</feature>
<dbReference type="Proteomes" id="UP001054902">
    <property type="component" value="Unassembled WGS sequence"/>
</dbReference>
<feature type="compositionally biased region" description="Polar residues" evidence="1">
    <location>
        <begin position="221"/>
        <end position="231"/>
    </location>
</feature>
<evidence type="ECO:0000313" key="4">
    <source>
        <dbReference type="Proteomes" id="UP001054902"/>
    </source>
</evidence>
<feature type="compositionally biased region" description="Polar residues" evidence="1">
    <location>
        <begin position="146"/>
        <end position="162"/>
    </location>
</feature>
<feature type="compositionally biased region" description="Basic and acidic residues" evidence="1">
    <location>
        <begin position="83"/>
        <end position="95"/>
    </location>
</feature>
<evidence type="ECO:0000313" key="3">
    <source>
        <dbReference type="EMBL" id="GFH60154.1"/>
    </source>
</evidence>
<reference evidence="3 4" key="1">
    <citation type="journal article" date="2021" name="Sci. Rep.">
        <title>The genome of the diatom Chaetoceros tenuissimus carries an ancient integrated fragment of an extant virus.</title>
        <authorList>
            <person name="Hongo Y."/>
            <person name="Kimura K."/>
            <person name="Takaki Y."/>
            <person name="Yoshida Y."/>
            <person name="Baba S."/>
            <person name="Kobayashi G."/>
            <person name="Nagasaki K."/>
            <person name="Hano T."/>
            <person name="Tomaru Y."/>
        </authorList>
    </citation>
    <scope>NUCLEOTIDE SEQUENCE [LARGE SCALE GENOMIC DNA]</scope>
    <source>
        <strain evidence="3 4">NIES-3715</strain>
    </source>
</reference>
<keyword evidence="2" id="KW-0812">Transmembrane</keyword>
<proteinExistence type="predicted"/>
<organism evidence="3 4">
    <name type="scientific">Chaetoceros tenuissimus</name>
    <dbReference type="NCBI Taxonomy" id="426638"/>
    <lineage>
        <taxon>Eukaryota</taxon>
        <taxon>Sar</taxon>
        <taxon>Stramenopiles</taxon>
        <taxon>Ochrophyta</taxon>
        <taxon>Bacillariophyta</taxon>
        <taxon>Coscinodiscophyceae</taxon>
        <taxon>Chaetocerotophycidae</taxon>
        <taxon>Chaetocerotales</taxon>
        <taxon>Chaetocerotaceae</taxon>
        <taxon>Chaetoceros</taxon>
    </lineage>
</organism>
<feature type="compositionally biased region" description="Low complexity" evidence="1">
    <location>
        <begin position="1"/>
        <end position="19"/>
    </location>
</feature>
<feature type="compositionally biased region" description="Acidic residues" evidence="1">
    <location>
        <begin position="30"/>
        <end position="40"/>
    </location>
</feature>
<dbReference type="AlphaFoldDB" id="A0AAD3HEG5"/>
<sequence length="587" mass="66005">MSSNSSPTKSPSKTSPLKSLLKKRSKENLTDESESSELEDSYLPSSLRFDSTLENFSPTKSLDGIQQFQTQEVDYDLPSDLKVESNVEQSSDEKFCTSSGIDLSGDDSPKKELFPETTDDVLDNVNFDSYKEKLEEKEPVKEDVLNISNTSVGSNSSLCSGEQNDEGHVTDVKISPSNSQDDENENNSSQPELLSEVPQSTVQLDETDEVEGSQENESEDQQALSSTSTNIPKRLGGILRTSSEPRPWSSSNLMANNNKENNDNNEENAEQAAPRKAVSFADENGGIIHEEQTIDVSPSKLSRKVRRSKESGLGFYDDETDKVQKGVMGRVLVLLMDPPSKQYELTSLPYPLVSNEDGNIGPTQLKILLGLVGQSASYEPLRYKTYKAFMRPEDKEGMDNEKTILDYKFIKDEVLVSIPEGYTAEECARFAKPILQDKRLVRLLKKLKRHEKKAEKRKRMGRPRTSMKPERHGVKSRDASSGDDTHEALTEKTMRLTEHSWFSSVANILFLFVVIFLLVGVGQYLQNKSYQKRLMKSAAMEKPCGRGKFCKPFGVKHTGPIEEEQVFMARLRDGIRKWKLENDDLML</sequence>
<feature type="compositionally biased region" description="Polar residues" evidence="1">
    <location>
        <begin position="240"/>
        <end position="254"/>
    </location>
</feature>
<feature type="region of interest" description="Disordered" evidence="1">
    <location>
        <begin position="83"/>
        <end position="119"/>
    </location>
</feature>
<feature type="region of interest" description="Disordered" evidence="1">
    <location>
        <begin position="1"/>
        <end position="44"/>
    </location>
</feature>
<feature type="transmembrane region" description="Helical" evidence="2">
    <location>
        <begin position="501"/>
        <end position="525"/>
    </location>
</feature>
<gene>
    <name evidence="3" type="ORF">CTEN210_16630</name>
</gene>
<dbReference type="EMBL" id="BLLK01000069">
    <property type="protein sequence ID" value="GFH60154.1"/>
    <property type="molecule type" value="Genomic_DNA"/>
</dbReference>
<feature type="compositionally biased region" description="Basic and acidic residues" evidence="1">
    <location>
        <begin position="133"/>
        <end position="144"/>
    </location>
</feature>
<comment type="caution">
    <text evidence="3">The sequence shown here is derived from an EMBL/GenBank/DDBJ whole genome shotgun (WGS) entry which is preliminary data.</text>
</comment>
<evidence type="ECO:0000256" key="1">
    <source>
        <dbReference type="SAM" id="MobiDB-lite"/>
    </source>
</evidence>
<name>A0AAD3HEG5_9STRA</name>